<keyword evidence="1" id="KW-0472">Membrane</keyword>
<dbReference type="Proteomes" id="UP000199459">
    <property type="component" value="Unassembled WGS sequence"/>
</dbReference>
<evidence type="ECO:0000313" key="3">
    <source>
        <dbReference type="Proteomes" id="UP000199459"/>
    </source>
</evidence>
<proteinExistence type="predicted"/>
<evidence type="ECO:0000256" key="1">
    <source>
        <dbReference type="SAM" id="Phobius"/>
    </source>
</evidence>
<dbReference type="STRING" id="917.SAMN05216326_1296"/>
<reference evidence="2 3" key="1">
    <citation type="submission" date="2016-10" db="EMBL/GenBank/DDBJ databases">
        <authorList>
            <person name="de Groot N.N."/>
        </authorList>
    </citation>
    <scope>NUCLEOTIDE SEQUENCE [LARGE SCALE GENOMIC DNA]</scope>
    <source>
        <strain evidence="2 3">Nm22</strain>
    </source>
</reference>
<organism evidence="2 3">
    <name type="scientific">Nitrosomonas marina</name>
    <dbReference type="NCBI Taxonomy" id="917"/>
    <lineage>
        <taxon>Bacteria</taxon>
        <taxon>Pseudomonadati</taxon>
        <taxon>Pseudomonadota</taxon>
        <taxon>Betaproteobacteria</taxon>
        <taxon>Nitrosomonadales</taxon>
        <taxon>Nitrosomonadaceae</taxon>
        <taxon>Nitrosomonas</taxon>
    </lineage>
</organism>
<dbReference type="Pfam" id="PF11657">
    <property type="entry name" value="Activator-TraM"/>
    <property type="match status" value="1"/>
</dbReference>
<gene>
    <name evidence="2" type="ORF">SAMN05216325_11471</name>
</gene>
<dbReference type="EMBL" id="FOCP01000014">
    <property type="protein sequence ID" value="SEN34718.1"/>
    <property type="molecule type" value="Genomic_DNA"/>
</dbReference>
<feature type="transmembrane region" description="Helical" evidence="1">
    <location>
        <begin position="120"/>
        <end position="141"/>
    </location>
</feature>
<accession>A0A1H8FUF3</accession>
<sequence>MNNDRLDALIKRIASEHGIVLTKDDPVLMMHTLNEVLLEQNEKAHAELLSKYEAILQESFNQWHTVASKKTNALINAHQNNSGRNHDPVTDQHMQLISEKIRFAINQDIRGLARISRQAAIMNLLAAVLVLVSVVIFVFMLL</sequence>
<dbReference type="AlphaFoldDB" id="A0A1H8FUF3"/>
<protein>
    <submittedName>
        <fullName evidence="2">Transcriptional activator TraM</fullName>
    </submittedName>
</protein>
<keyword evidence="1" id="KW-1133">Transmembrane helix</keyword>
<dbReference type="RefSeq" id="WP_090632752.1">
    <property type="nucleotide sequence ID" value="NZ_FOCP01000014.1"/>
</dbReference>
<dbReference type="InterPro" id="IPR028140">
    <property type="entry name" value="TraM"/>
</dbReference>
<dbReference type="OrthoDB" id="8547932at2"/>
<evidence type="ECO:0000313" key="2">
    <source>
        <dbReference type="EMBL" id="SEN34718.1"/>
    </source>
</evidence>
<keyword evidence="1" id="KW-0812">Transmembrane</keyword>
<name>A0A1H8FUF3_9PROT</name>
<dbReference type="GO" id="GO:0009372">
    <property type="term" value="P:quorum sensing"/>
    <property type="evidence" value="ECO:0007669"/>
    <property type="project" value="InterPro"/>
</dbReference>